<name>A0A4C1XEP0_EUMVA</name>
<sequence>MDNFYNNPTLARYLKCRGFDCLSRLRLTRTNIPENVKKMKKNCEKGTIIVRHSGDLMVLAWEDAKIVSMISTFHDNSTYTGKRVGEEFEKPICVKYYNATMGGIDLKDQKLSVKEREVVITFSGVTIGRQGWQNATGPRPKRAPAQEAASSEIFFLTLYLSSKNASGQCSKSEELDFTKSIPELPDAAPDTSVYPDPEQPQQGTSKNQSEPYFSVNNIASSPYKAYCEPCWLFANPASKKIQNVWMEGYDDWKHIVDAIERHETSKIHLDACLTYQQWWLHGTLDEEQESVTKKEKSFWRQVLSRLLEVTLILSTCNLAFRGHREKADSNDPSS</sequence>
<feature type="compositionally biased region" description="Polar residues" evidence="1">
    <location>
        <begin position="199"/>
        <end position="211"/>
    </location>
</feature>
<reference evidence="3 4" key="1">
    <citation type="journal article" date="2019" name="Commun. Biol.">
        <title>The bagworm genome reveals a unique fibroin gene that provides high tensile strength.</title>
        <authorList>
            <person name="Kono N."/>
            <person name="Nakamura H."/>
            <person name="Ohtoshi R."/>
            <person name="Tomita M."/>
            <person name="Numata K."/>
            <person name="Arakawa K."/>
        </authorList>
    </citation>
    <scope>NUCLEOTIDE SEQUENCE [LARGE SCALE GENOMIC DNA]</scope>
</reference>
<dbReference type="EMBL" id="BGZK01000826">
    <property type="protein sequence ID" value="GBP61898.1"/>
    <property type="molecule type" value="Genomic_DNA"/>
</dbReference>
<organism evidence="3 4">
    <name type="scientific">Eumeta variegata</name>
    <name type="common">Bagworm moth</name>
    <name type="synonym">Eumeta japonica</name>
    <dbReference type="NCBI Taxonomy" id="151549"/>
    <lineage>
        <taxon>Eukaryota</taxon>
        <taxon>Metazoa</taxon>
        <taxon>Ecdysozoa</taxon>
        <taxon>Arthropoda</taxon>
        <taxon>Hexapoda</taxon>
        <taxon>Insecta</taxon>
        <taxon>Pterygota</taxon>
        <taxon>Neoptera</taxon>
        <taxon>Endopterygota</taxon>
        <taxon>Lepidoptera</taxon>
        <taxon>Glossata</taxon>
        <taxon>Ditrysia</taxon>
        <taxon>Tineoidea</taxon>
        <taxon>Psychidae</taxon>
        <taxon>Oiketicinae</taxon>
        <taxon>Eumeta</taxon>
    </lineage>
</organism>
<dbReference type="InterPro" id="IPR029526">
    <property type="entry name" value="PGBD"/>
</dbReference>
<dbReference type="Pfam" id="PF13843">
    <property type="entry name" value="DDE_Tnp_1_7"/>
    <property type="match status" value="1"/>
</dbReference>
<feature type="region of interest" description="Disordered" evidence="1">
    <location>
        <begin position="186"/>
        <end position="211"/>
    </location>
</feature>
<accession>A0A4C1XEP0</accession>
<dbReference type="OrthoDB" id="75807at2759"/>
<keyword evidence="4" id="KW-1185">Reference proteome</keyword>
<evidence type="ECO:0000313" key="3">
    <source>
        <dbReference type="EMBL" id="GBP61898.1"/>
    </source>
</evidence>
<evidence type="ECO:0000259" key="2">
    <source>
        <dbReference type="Pfam" id="PF13843"/>
    </source>
</evidence>
<dbReference type="PANTHER" id="PTHR46599">
    <property type="entry name" value="PIGGYBAC TRANSPOSABLE ELEMENT-DERIVED PROTEIN 4"/>
    <property type="match status" value="1"/>
</dbReference>
<gene>
    <name evidence="3" type="primary">PGBD4</name>
    <name evidence="3" type="ORF">EVAR_41713_1</name>
</gene>
<proteinExistence type="predicted"/>
<dbReference type="AlphaFoldDB" id="A0A4C1XEP0"/>
<protein>
    <submittedName>
        <fullName evidence="3">PiggyBac transposable element-derived protein 4</fullName>
    </submittedName>
</protein>
<feature type="domain" description="PiggyBac transposable element-derived protein" evidence="2">
    <location>
        <begin position="1"/>
        <end position="112"/>
    </location>
</feature>
<dbReference type="Proteomes" id="UP000299102">
    <property type="component" value="Unassembled WGS sequence"/>
</dbReference>
<dbReference type="STRING" id="151549.A0A4C1XEP0"/>
<evidence type="ECO:0000256" key="1">
    <source>
        <dbReference type="SAM" id="MobiDB-lite"/>
    </source>
</evidence>
<evidence type="ECO:0000313" key="4">
    <source>
        <dbReference type="Proteomes" id="UP000299102"/>
    </source>
</evidence>
<dbReference type="PANTHER" id="PTHR46599:SF3">
    <property type="entry name" value="PIGGYBAC TRANSPOSABLE ELEMENT-DERIVED PROTEIN 4"/>
    <property type="match status" value="1"/>
</dbReference>
<comment type="caution">
    <text evidence="3">The sequence shown here is derived from an EMBL/GenBank/DDBJ whole genome shotgun (WGS) entry which is preliminary data.</text>
</comment>